<name>A0A8T0TB28_PANVG</name>
<accession>A0A8T0TB28</accession>
<protein>
    <submittedName>
        <fullName evidence="1">Uncharacterized protein</fullName>
    </submittedName>
</protein>
<comment type="caution">
    <text evidence="1">The sequence shown here is derived from an EMBL/GenBank/DDBJ whole genome shotgun (WGS) entry which is preliminary data.</text>
</comment>
<dbReference type="Proteomes" id="UP000823388">
    <property type="component" value="Chromosome 4N"/>
</dbReference>
<dbReference type="AlphaFoldDB" id="A0A8T0TB28"/>
<sequence length="117" mass="13250">MASGQFVAAYNMWVDLLDFIDSRSGSIKMENFKLGITMSSVSLDSVARLLLSPGHSQLAQNGSNMVNDSINRFLKQKFKIIPLCSWQQEVFVQIFDDLANDFMKLAIIEERKQIIDS</sequence>
<evidence type="ECO:0000313" key="1">
    <source>
        <dbReference type="EMBL" id="KAG2606463.1"/>
    </source>
</evidence>
<organism evidence="1 2">
    <name type="scientific">Panicum virgatum</name>
    <name type="common">Blackwell switchgrass</name>
    <dbReference type="NCBI Taxonomy" id="38727"/>
    <lineage>
        <taxon>Eukaryota</taxon>
        <taxon>Viridiplantae</taxon>
        <taxon>Streptophyta</taxon>
        <taxon>Embryophyta</taxon>
        <taxon>Tracheophyta</taxon>
        <taxon>Spermatophyta</taxon>
        <taxon>Magnoliopsida</taxon>
        <taxon>Liliopsida</taxon>
        <taxon>Poales</taxon>
        <taxon>Poaceae</taxon>
        <taxon>PACMAD clade</taxon>
        <taxon>Panicoideae</taxon>
        <taxon>Panicodae</taxon>
        <taxon>Paniceae</taxon>
        <taxon>Panicinae</taxon>
        <taxon>Panicum</taxon>
        <taxon>Panicum sect. Hiantes</taxon>
    </lineage>
</organism>
<proteinExistence type="predicted"/>
<reference evidence="1" key="1">
    <citation type="submission" date="2020-05" db="EMBL/GenBank/DDBJ databases">
        <title>WGS assembly of Panicum virgatum.</title>
        <authorList>
            <person name="Lovell J.T."/>
            <person name="Jenkins J."/>
            <person name="Shu S."/>
            <person name="Juenger T.E."/>
            <person name="Schmutz J."/>
        </authorList>
    </citation>
    <scope>NUCLEOTIDE SEQUENCE</scope>
    <source>
        <strain evidence="1">AP13</strain>
    </source>
</reference>
<feature type="non-terminal residue" evidence="1">
    <location>
        <position position="117"/>
    </location>
</feature>
<evidence type="ECO:0000313" key="2">
    <source>
        <dbReference type="Proteomes" id="UP000823388"/>
    </source>
</evidence>
<dbReference type="EMBL" id="CM029044">
    <property type="protein sequence ID" value="KAG2606463.1"/>
    <property type="molecule type" value="Genomic_DNA"/>
</dbReference>
<keyword evidence="2" id="KW-1185">Reference proteome</keyword>
<gene>
    <name evidence="1" type="ORF">PVAP13_4NG195822</name>
</gene>